<feature type="compositionally biased region" description="Basic and acidic residues" evidence="6">
    <location>
        <begin position="59"/>
        <end position="78"/>
    </location>
</feature>
<dbReference type="InterPro" id="IPR052035">
    <property type="entry name" value="ZnF_BED_domain_contain"/>
</dbReference>
<feature type="compositionally biased region" description="Polar residues" evidence="6">
    <location>
        <begin position="84"/>
        <end position="94"/>
    </location>
</feature>
<reference evidence="7" key="1">
    <citation type="submission" date="2017-05" db="UniProtKB">
        <authorList>
            <consortium name="EnsemblMetazoa"/>
        </authorList>
    </citation>
    <scope>IDENTIFICATION</scope>
</reference>
<dbReference type="OrthoDB" id="10057873at2759"/>
<evidence type="ECO:0000256" key="2">
    <source>
        <dbReference type="ARBA" id="ARBA00022723"/>
    </source>
</evidence>
<keyword evidence="4" id="KW-0862">Zinc</keyword>
<dbReference type="GO" id="GO:0005634">
    <property type="term" value="C:nucleus"/>
    <property type="evidence" value="ECO:0007669"/>
    <property type="project" value="UniProtKB-SubCell"/>
</dbReference>
<evidence type="ECO:0000256" key="1">
    <source>
        <dbReference type="ARBA" id="ARBA00004123"/>
    </source>
</evidence>
<evidence type="ECO:0008006" key="8">
    <source>
        <dbReference type="Google" id="ProtNLM"/>
    </source>
</evidence>
<feature type="region of interest" description="Disordered" evidence="6">
    <location>
        <begin position="297"/>
        <end position="348"/>
    </location>
</feature>
<feature type="compositionally biased region" description="Basic and acidic residues" evidence="6">
    <location>
        <begin position="300"/>
        <end position="310"/>
    </location>
</feature>
<dbReference type="PANTHER" id="PTHR46481">
    <property type="entry name" value="ZINC FINGER BED DOMAIN-CONTAINING PROTEIN 4"/>
    <property type="match status" value="1"/>
</dbReference>
<accession>A0A1X7UUK8</accession>
<protein>
    <recommendedName>
        <fullName evidence="8">BED-type domain-containing protein</fullName>
    </recommendedName>
</protein>
<evidence type="ECO:0000313" key="7">
    <source>
        <dbReference type="EnsemblMetazoa" id="Aqu2.1.31660_001"/>
    </source>
</evidence>
<dbReference type="InParanoid" id="A0A1X7UUK8"/>
<comment type="subcellular location">
    <subcellularLocation>
        <location evidence="1">Nucleus</location>
    </subcellularLocation>
</comment>
<proteinExistence type="predicted"/>
<dbReference type="AlphaFoldDB" id="A0A1X7UUK8"/>
<evidence type="ECO:0000256" key="6">
    <source>
        <dbReference type="SAM" id="MobiDB-lite"/>
    </source>
</evidence>
<dbReference type="GO" id="GO:0008270">
    <property type="term" value="F:zinc ion binding"/>
    <property type="evidence" value="ECO:0007669"/>
    <property type="project" value="UniProtKB-KW"/>
</dbReference>
<feature type="compositionally biased region" description="Acidic residues" evidence="6">
    <location>
        <begin position="311"/>
        <end position="331"/>
    </location>
</feature>
<feature type="compositionally biased region" description="Basic and acidic residues" evidence="6">
    <location>
        <begin position="332"/>
        <end position="348"/>
    </location>
</feature>
<keyword evidence="5" id="KW-0539">Nucleus</keyword>
<evidence type="ECO:0000256" key="4">
    <source>
        <dbReference type="ARBA" id="ARBA00022833"/>
    </source>
</evidence>
<organism evidence="7">
    <name type="scientific">Amphimedon queenslandica</name>
    <name type="common">Sponge</name>
    <dbReference type="NCBI Taxonomy" id="400682"/>
    <lineage>
        <taxon>Eukaryota</taxon>
        <taxon>Metazoa</taxon>
        <taxon>Porifera</taxon>
        <taxon>Demospongiae</taxon>
        <taxon>Heteroscleromorpha</taxon>
        <taxon>Haplosclerida</taxon>
        <taxon>Niphatidae</taxon>
        <taxon>Amphimedon</taxon>
    </lineage>
</organism>
<dbReference type="PANTHER" id="PTHR46481:SF10">
    <property type="entry name" value="ZINC FINGER BED DOMAIN-CONTAINING PROTEIN 39"/>
    <property type="match status" value="1"/>
</dbReference>
<dbReference type="InterPro" id="IPR012337">
    <property type="entry name" value="RNaseH-like_sf"/>
</dbReference>
<evidence type="ECO:0000256" key="5">
    <source>
        <dbReference type="ARBA" id="ARBA00023242"/>
    </source>
</evidence>
<name>A0A1X7UUK8_AMPQE</name>
<feature type="region of interest" description="Disordered" evidence="6">
    <location>
        <begin position="59"/>
        <end position="98"/>
    </location>
</feature>
<keyword evidence="2" id="KW-0479">Metal-binding</keyword>
<sequence>MAAGRPRSSCVWTYFKYMKEEDKSVCLVELDSGSHCGLSFKWKFLTNLKGHLKSKHPEQFKDLEENELQKNENKENKRQKSSKAVSKTYTTSQRSLEDTIEGGRKYSVSSERHKAITRQMAIFMGSNNVPLSLVENDEFKRLVSILDSRYEVPGRTKMGKDVSCVMSKLKEILFSLLEKARLKNICTDIWTKRGMTSSYLGVTVHFFSTKNHKRHNVTLAARHFPSPHTASQNADLVQEILVEYSKAAKVVAAILFGGESYLVSNATALLMKYTTEQNSQGSYTDNGSNMVAAFKTQAESGKEVREQERDGNEDDASSFDMDDLSEADDENETKGTGENSEKKESDSIHHDLGNFEECEDSHNFAFFGFKRSSCFAHTLQLVVGVFDTLQSSKAVIKRAHKLVAKVNK</sequence>
<keyword evidence="3" id="KW-0863">Zinc-finger</keyword>
<dbReference type="eggNOG" id="KOG1121">
    <property type="taxonomic scope" value="Eukaryota"/>
</dbReference>
<evidence type="ECO:0000256" key="3">
    <source>
        <dbReference type="ARBA" id="ARBA00022771"/>
    </source>
</evidence>
<dbReference type="EnsemblMetazoa" id="Aqu2.1.31660_001">
    <property type="protein sequence ID" value="Aqu2.1.31660_001"/>
    <property type="gene ID" value="Aqu2.1.31660"/>
</dbReference>
<dbReference type="SUPFAM" id="SSF53098">
    <property type="entry name" value="Ribonuclease H-like"/>
    <property type="match status" value="1"/>
</dbReference>